<dbReference type="EMBL" id="GGFJ01012217">
    <property type="protein sequence ID" value="MBW61358.1"/>
    <property type="molecule type" value="Transcribed_RNA"/>
</dbReference>
<dbReference type="AlphaFoldDB" id="A0A2M4C8R1"/>
<evidence type="ECO:0000313" key="1">
    <source>
        <dbReference type="EMBL" id="MBW61358.1"/>
    </source>
</evidence>
<proteinExistence type="predicted"/>
<sequence length="113" mass="12532">MSDRYTGVDGGRELVFSLFFFSLLRLIYCYHDSHTLLCLNAFCSLSSSFNLYQTNCKCTLLLIHTNTEGTHGRIKTRKYTTTRQNDGAAAAGAASGKFCFFLFLESSTGNGSQ</sequence>
<reference evidence="1" key="1">
    <citation type="submission" date="2018-01" db="EMBL/GenBank/DDBJ databases">
        <title>An insight into the sialome of Amazonian anophelines.</title>
        <authorList>
            <person name="Ribeiro J.M."/>
            <person name="Scarpassa V."/>
            <person name="Calvo E."/>
        </authorList>
    </citation>
    <scope>NUCLEOTIDE SEQUENCE</scope>
    <source>
        <tissue evidence="1">Salivary glands</tissue>
    </source>
</reference>
<accession>A0A2M4C8R1</accession>
<organism evidence="1">
    <name type="scientific">Anopheles marajoara</name>
    <dbReference type="NCBI Taxonomy" id="58244"/>
    <lineage>
        <taxon>Eukaryota</taxon>
        <taxon>Metazoa</taxon>
        <taxon>Ecdysozoa</taxon>
        <taxon>Arthropoda</taxon>
        <taxon>Hexapoda</taxon>
        <taxon>Insecta</taxon>
        <taxon>Pterygota</taxon>
        <taxon>Neoptera</taxon>
        <taxon>Endopterygota</taxon>
        <taxon>Diptera</taxon>
        <taxon>Nematocera</taxon>
        <taxon>Culicoidea</taxon>
        <taxon>Culicidae</taxon>
        <taxon>Anophelinae</taxon>
        <taxon>Anopheles</taxon>
    </lineage>
</organism>
<name>A0A2M4C8R1_9DIPT</name>
<protein>
    <submittedName>
        <fullName evidence="1">Putative secreted protein</fullName>
    </submittedName>
</protein>